<dbReference type="Proteomes" id="UP000016922">
    <property type="component" value="Unassembled WGS sequence"/>
</dbReference>
<evidence type="ECO:0000313" key="3">
    <source>
        <dbReference type="Proteomes" id="UP000016922"/>
    </source>
</evidence>
<organism evidence="2 3">
    <name type="scientific">Glarea lozoyensis (strain ATCC 20868 / MF5171)</name>
    <dbReference type="NCBI Taxonomy" id="1116229"/>
    <lineage>
        <taxon>Eukaryota</taxon>
        <taxon>Fungi</taxon>
        <taxon>Dikarya</taxon>
        <taxon>Ascomycota</taxon>
        <taxon>Pezizomycotina</taxon>
        <taxon>Leotiomycetes</taxon>
        <taxon>Helotiales</taxon>
        <taxon>Helotiaceae</taxon>
        <taxon>Glarea</taxon>
    </lineage>
</organism>
<sequence length="236" mass="25963">MATPLNNQKVYPGIYKNRDGYPMLIKTLSIWVASILPHPTSRKRASKLKTKYHRTKISGGVAANEDPSATLNKFVGLSESSDSCSSTPQARRRLPSSERLPGVTTAYSDDAPRKIEVERWHPPFNRTLLTLLQVRQPTLLQALKPLQRHQAHLNIFKRRNSSLDLIGGNAPTRDEAGATASTFQPYAINAASSASASPATCVRSSSTRPGTLDHLQKETLNAGEADHFDTFTGDWE</sequence>
<name>S3CVV6_GLAL2</name>
<dbReference type="GeneID" id="19459297"/>
<evidence type="ECO:0000313" key="2">
    <source>
        <dbReference type="EMBL" id="EPE29079.1"/>
    </source>
</evidence>
<dbReference type="EMBL" id="KE145367">
    <property type="protein sequence ID" value="EPE29079.1"/>
    <property type="molecule type" value="Genomic_DNA"/>
</dbReference>
<gene>
    <name evidence="2" type="ORF">GLAREA_00237</name>
</gene>
<dbReference type="OrthoDB" id="10434604at2759"/>
<accession>S3CVV6</accession>
<proteinExistence type="predicted"/>
<feature type="region of interest" description="Disordered" evidence="1">
    <location>
        <begin position="78"/>
        <end position="106"/>
    </location>
</feature>
<reference evidence="2 3" key="1">
    <citation type="journal article" date="2013" name="BMC Genomics">
        <title>Genomics-driven discovery of the pneumocandin biosynthetic gene cluster in the fungus Glarea lozoyensis.</title>
        <authorList>
            <person name="Chen L."/>
            <person name="Yue Q."/>
            <person name="Zhang X."/>
            <person name="Xiang M."/>
            <person name="Wang C."/>
            <person name="Li S."/>
            <person name="Che Y."/>
            <person name="Ortiz-Lopez F.J."/>
            <person name="Bills G.F."/>
            <person name="Liu X."/>
            <person name="An Z."/>
        </authorList>
    </citation>
    <scope>NUCLEOTIDE SEQUENCE [LARGE SCALE GENOMIC DNA]</scope>
    <source>
        <strain evidence="3">ATCC 20868 / MF5171</strain>
    </source>
</reference>
<feature type="compositionally biased region" description="Polar residues" evidence="1">
    <location>
        <begin position="78"/>
        <end position="89"/>
    </location>
</feature>
<keyword evidence="3" id="KW-1185">Reference proteome</keyword>
<dbReference type="RefSeq" id="XP_008083188.1">
    <property type="nucleotide sequence ID" value="XM_008084997.1"/>
</dbReference>
<dbReference type="KEGG" id="glz:GLAREA_00237"/>
<protein>
    <submittedName>
        <fullName evidence="2">Uncharacterized protein</fullName>
    </submittedName>
</protein>
<dbReference type="AlphaFoldDB" id="S3CVV6"/>
<evidence type="ECO:0000256" key="1">
    <source>
        <dbReference type="SAM" id="MobiDB-lite"/>
    </source>
</evidence>
<dbReference type="HOGENOM" id="CLU_1175529_0_0_1"/>